<sequence>MDKYVQSFNKVWEEIFFTLINNKTTCLLCGYQPIVVKKYILYRHYNTKHLKDYSKYVDKEKFDLIEGLKLIYQEGCNSSSHVDNATPSVKALTASFAISNLIVKNSKPFSDGKFVKKCIVAAVESFGNSLTLEEAASIPLSDKTVKSRIDDIASSLEKQLKSLLASCSFFSLCLDESTDNRHVSQLSIFTRIVQNDFSHVEELLDFVPLHGTTTGIDIFEAVNQTLQKFDIDFSKCSAIVTDGAKAMTGSKNGFFGQLKQRGLKFPVIHCIIHQEALCGKVVKLCNAMQTVTKIINMIKGGHKFLSHRKFQHFLEEHNALYKDVPLYCEVRWLSAGKCLEKFFAIRKEIFLFLQENFPTKCDEFQFFLENLDSLCELALITDMTNHLNILNSKLQKTNQTISQLVSHIDSFRKKLALFKHQLQNNVLYFFPSCQVLFEEHGTNCDFRNQLNLIESLIDQFDTRFSDFETLRQDLTLFENPLTVQIEKQSLEFQAELCDLQCDFSLKTRLEKGIEFFKILDASLYPRLRNFGLRIFSMFGSTYLCECSFSKMKFIKTEKRSCLNDASLSSIMRTTTSKLSVDVSSLVQSCKRPRRSNI</sequence>
<gene>
    <name evidence="1" type="ORF">ALC62_07837</name>
</gene>
<organism evidence="1 2">
    <name type="scientific">Cyphomyrmex costatus</name>
    <dbReference type="NCBI Taxonomy" id="456900"/>
    <lineage>
        <taxon>Eukaryota</taxon>
        <taxon>Metazoa</taxon>
        <taxon>Ecdysozoa</taxon>
        <taxon>Arthropoda</taxon>
        <taxon>Hexapoda</taxon>
        <taxon>Insecta</taxon>
        <taxon>Pterygota</taxon>
        <taxon>Neoptera</taxon>
        <taxon>Endopterygota</taxon>
        <taxon>Hymenoptera</taxon>
        <taxon>Apocrita</taxon>
        <taxon>Aculeata</taxon>
        <taxon>Formicoidea</taxon>
        <taxon>Formicidae</taxon>
        <taxon>Myrmicinae</taxon>
        <taxon>Cyphomyrmex</taxon>
    </lineage>
</organism>
<name>A0A151IHE4_9HYME</name>
<proteinExistence type="predicted"/>
<protein>
    <submittedName>
        <fullName evidence="1">General transcription factor II-I repeat domain-containing protein 2B</fullName>
    </submittedName>
</protein>
<evidence type="ECO:0000313" key="1">
    <source>
        <dbReference type="EMBL" id="KYN01377.1"/>
    </source>
</evidence>
<dbReference type="PANTHER" id="PTHR45913">
    <property type="entry name" value="EPM2A-INTERACTING PROTEIN 1"/>
    <property type="match status" value="1"/>
</dbReference>
<dbReference type="SUPFAM" id="SSF53098">
    <property type="entry name" value="Ribonuclease H-like"/>
    <property type="match status" value="1"/>
</dbReference>
<dbReference type="STRING" id="456900.A0A151IHE4"/>
<dbReference type="PANTHER" id="PTHR45913:SF20">
    <property type="entry name" value="GENERAL TRANSCRIPTION FACTOR II-I REPEAT DOMAIN-CONTAINING PROTEIN 2"/>
    <property type="match status" value="1"/>
</dbReference>
<keyword evidence="2" id="KW-1185">Reference proteome</keyword>
<dbReference type="EMBL" id="KQ977616">
    <property type="protein sequence ID" value="KYN01377.1"/>
    <property type="molecule type" value="Genomic_DNA"/>
</dbReference>
<accession>A0A151IHE4</accession>
<dbReference type="InterPro" id="IPR012337">
    <property type="entry name" value="RNaseH-like_sf"/>
</dbReference>
<reference evidence="1 2" key="1">
    <citation type="submission" date="2016-03" db="EMBL/GenBank/DDBJ databases">
        <title>Cyphomyrmex costatus WGS genome.</title>
        <authorList>
            <person name="Nygaard S."/>
            <person name="Hu H."/>
            <person name="Boomsma J."/>
            <person name="Zhang G."/>
        </authorList>
    </citation>
    <scope>NUCLEOTIDE SEQUENCE [LARGE SCALE GENOMIC DNA]</scope>
    <source>
        <strain evidence="1">MS0001</strain>
        <tissue evidence="1">Whole body</tissue>
    </source>
</reference>
<dbReference type="AlphaFoldDB" id="A0A151IHE4"/>
<dbReference type="Proteomes" id="UP000078542">
    <property type="component" value="Unassembled WGS sequence"/>
</dbReference>
<evidence type="ECO:0000313" key="2">
    <source>
        <dbReference type="Proteomes" id="UP000078542"/>
    </source>
</evidence>